<dbReference type="AlphaFoldDB" id="A0A1M7M2C3"/>
<dbReference type="Gene3D" id="2.120.10.80">
    <property type="entry name" value="Kelch-type beta propeller"/>
    <property type="match status" value="1"/>
</dbReference>
<reference evidence="12 13" key="1">
    <citation type="submission" date="2016-11" db="EMBL/GenBank/DDBJ databases">
        <authorList>
            <person name="Jaros S."/>
            <person name="Januszkiewicz K."/>
            <person name="Wedrychowicz H."/>
        </authorList>
    </citation>
    <scope>NUCLEOTIDE SEQUENCE [LARGE SCALE GENOMIC DNA]</scope>
    <source>
        <strain evidence="12 13">DSM 27406</strain>
    </source>
</reference>
<dbReference type="InterPro" id="IPR015915">
    <property type="entry name" value="Kelch-typ_b-propeller"/>
</dbReference>
<dbReference type="CDD" id="cd11495">
    <property type="entry name" value="SLC5sbd_NIS-like_u3"/>
    <property type="match status" value="1"/>
</dbReference>
<keyword evidence="10" id="KW-0739">Sodium transport</keyword>
<feature type="transmembrane region" description="Helical" evidence="11">
    <location>
        <begin position="808"/>
        <end position="826"/>
    </location>
</feature>
<evidence type="ECO:0000256" key="6">
    <source>
        <dbReference type="ARBA" id="ARBA00022989"/>
    </source>
</evidence>
<dbReference type="GO" id="GO:0006814">
    <property type="term" value="P:sodium ion transport"/>
    <property type="evidence" value="ECO:0007669"/>
    <property type="project" value="UniProtKB-KW"/>
</dbReference>
<dbReference type="InterPro" id="IPR051163">
    <property type="entry name" value="Sodium:Solute_Symporter_SSF"/>
</dbReference>
<dbReference type="InterPro" id="IPR038377">
    <property type="entry name" value="Na/Glc_symporter_sf"/>
</dbReference>
<dbReference type="Pfam" id="PF00474">
    <property type="entry name" value="SSF"/>
    <property type="match status" value="1"/>
</dbReference>
<dbReference type="GO" id="GO:0015293">
    <property type="term" value="F:symporter activity"/>
    <property type="evidence" value="ECO:0007669"/>
    <property type="project" value="TreeGrafter"/>
</dbReference>
<feature type="transmembrane region" description="Helical" evidence="11">
    <location>
        <begin position="702"/>
        <end position="731"/>
    </location>
</feature>
<sequence>MFWGMKAQAQQQDVNRISWSEAAVLPVAEGRALQPGVAGAFAGIAGNHLLVAGGANFPEAMPWEGGKKVYHREIYVLARENNQFSWNAAKAHYLPEPVAYGASVTLPQGVLCIGGETIAGLTATVYLLQWNNDVQLLPYPDLPVPTANAAAAVLGTQVYVAGGETAAGPTAAVWMMDMAAAKPTWIPVAPLPSVRSHLQLVTQSNGEYPCLYAIGGRAATATGISTLSGAVYRYTPKSGKWTDGSHISDGKSRMNWSAGTAVPYGSTYILLTGGDDGELFHRIESLNAAIKAAANTEEKEKITQEKLALLHSHPGFNKNILLYNTATDVWTKLSELSFPTAVTTTAVKWNDDIIISSGEIKPGTRTIAVYRGVVSKPSFFSTLDYLLLAAYFVLMLGIGIWTSLKQNSTADYFKGGQKIPGWATGLSIFGAKLSAITFVGIPAKTYATDWTYFFLLMTIIMIMPLVVRYFIPFYRRLGVTSSYEFLENRFNYGVRGIAAMMYILLQLGRMGIVILLPSIALSVVTGIDVRTSIVVMGLVSLFYTVLGGIEAVIWTEVVQVIILLTGALLALVLIPMYLDHPWAQSMDTLASYQKLKILDLRFDFSSSTFWVVVIGGFALNLIQYGCDQTVVQRYLTTTDEKTAVKSLQLGAWLTLPSTIIFFAIGTLLFLFYRDHPADVNIALNNQDTIFPWYIVTQLPKGIAGLVITAIFAAAMGSLNGSVNGVATVVVNDFFRRQLPGKTDKYYLKTARIITLIVGLFGTLVAWMMASWGATSLWDEFNLIMGLFTGSVGGLFLLGIFFKRTTAKGAIIGFVVSALVQVGLLQFTHMHLLMYAFTGLVSCVLAGLLFSFPDKKNTNGIYQRTVARAV</sequence>
<proteinExistence type="inferred from homology"/>
<feature type="transmembrane region" description="Helical" evidence="11">
    <location>
        <begin position="780"/>
        <end position="801"/>
    </location>
</feature>
<dbReference type="Proteomes" id="UP000184420">
    <property type="component" value="Unassembled WGS sequence"/>
</dbReference>
<evidence type="ECO:0000256" key="2">
    <source>
        <dbReference type="ARBA" id="ARBA00006434"/>
    </source>
</evidence>
<dbReference type="InterPro" id="IPR001734">
    <property type="entry name" value="Na/solute_symporter"/>
</dbReference>
<evidence type="ECO:0000313" key="13">
    <source>
        <dbReference type="Proteomes" id="UP000184420"/>
    </source>
</evidence>
<evidence type="ECO:0000256" key="7">
    <source>
        <dbReference type="ARBA" id="ARBA00023053"/>
    </source>
</evidence>
<dbReference type="PROSITE" id="PS50283">
    <property type="entry name" value="NA_SOLUT_SYMP_3"/>
    <property type="match status" value="1"/>
</dbReference>
<evidence type="ECO:0000256" key="1">
    <source>
        <dbReference type="ARBA" id="ARBA00004651"/>
    </source>
</evidence>
<feature type="transmembrane region" description="Helical" evidence="11">
    <location>
        <begin position="450"/>
        <end position="471"/>
    </location>
</feature>
<protein>
    <submittedName>
        <fullName evidence="12">Cyclically-permuted mutarotase family protein</fullName>
    </submittedName>
</protein>
<feature type="transmembrane region" description="Helical" evidence="11">
    <location>
        <begin position="832"/>
        <end position="851"/>
    </location>
</feature>
<keyword evidence="13" id="KW-1185">Reference proteome</keyword>
<evidence type="ECO:0000256" key="10">
    <source>
        <dbReference type="ARBA" id="ARBA00023201"/>
    </source>
</evidence>
<feature type="transmembrane region" description="Helical" evidence="11">
    <location>
        <begin position="425"/>
        <end position="444"/>
    </location>
</feature>
<dbReference type="Gene3D" id="1.20.1730.10">
    <property type="entry name" value="Sodium/glucose cotransporter"/>
    <property type="match status" value="1"/>
</dbReference>
<dbReference type="Pfam" id="PF24996">
    <property type="entry name" value="NANM"/>
    <property type="match status" value="2"/>
</dbReference>
<dbReference type="PANTHER" id="PTHR42985">
    <property type="entry name" value="SODIUM-COUPLED MONOCARBOXYLATE TRANSPORTER"/>
    <property type="match status" value="1"/>
</dbReference>
<feature type="transmembrane region" description="Helical" evidence="11">
    <location>
        <begin position="647"/>
        <end position="672"/>
    </location>
</feature>
<evidence type="ECO:0000256" key="5">
    <source>
        <dbReference type="ARBA" id="ARBA00022692"/>
    </source>
</evidence>
<keyword evidence="5 11" id="KW-0812">Transmembrane</keyword>
<dbReference type="EMBL" id="FRBL01000012">
    <property type="protein sequence ID" value="SHM84793.1"/>
    <property type="molecule type" value="Genomic_DNA"/>
</dbReference>
<dbReference type="PANTHER" id="PTHR42985:SF40">
    <property type="entry name" value="LD47995P-RELATED"/>
    <property type="match status" value="1"/>
</dbReference>
<feature type="transmembrane region" description="Helical" evidence="11">
    <location>
        <begin position="560"/>
        <end position="578"/>
    </location>
</feature>
<gene>
    <name evidence="12" type="ORF">SAMN05444266_11231</name>
</gene>
<keyword evidence="6 11" id="KW-1133">Transmembrane helix</keyword>
<feature type="transmembrane region" description="Helical" evidence="11">
    <location>
        <begin position="385"/>
        <end position="404"/>
    </location>
</feature>
<evidence type="ECO:0000313" key="12">
    <source>
        <dbReference type="EMBL" id="SHM84793.1"/>
    </source>
</evidence>
<feature type="transmembrane region" description="Helical" evidence="11">
    <location>
        <begin position="608"/>
        <end position="626"/>
    </location>
</feature>
<evidence type="ECO:0000256" key="11">
    <source>
        <dbReference type="SAM" id="Phobius"/>
    </source>
</evidence>
<comment type="subcellular location">
    <subcellularLocation>
        <location evidence="1">Cell membrane</location>
        <topology evidence="1">Multi-pass membrane protein</topology>
    </subcellularLocation>
</comment>
<dbReference type="SUPFAM" id="SSF117281">
    <property type="entry name" value="Kelch motif"/>
    <property type="match status" value="1"/>
</dbReference>
<evidence type="ECO:0000256" key="8">
    <source>
        <dbReference type="ARBA" id="ARBA00023065"/>
    </source>
</evidence>
<evidence type="ECO:0000256" key="9">
    <source>
        <dbReference type="ARBA" id="ARBA00023136"/>
    </source>
</evidence>
<feature type="transmembrane region" description="Helical" evidence="11">
    <location>
        <begin position="492"/>
        <end position="521"/>
    </location>
</feature>
<feature type="transmembrane region" description="Helical" evidence="11">
    <location>
        <begin position="533"/>
        <end position="553"/>
    </location>
</feature>
<keyword evidence="9 11" id="KW-0472">Membrane</keyword>
<dbReference type="STRING" id="1419482.SAMN05444266_11231"/>
<keyword evidence="8" id="KW-0406">Ion transport</keyword>
<keyword evidence="3" id="KW-0813">Transport</keyword>
<dbReference type="NCBIfam" id="TIGR00813">
    <property type="entry name" value="sss"/>
    <property type="match status" value="1"/>
</dbReference>
<organism evidence="12 13">
    <name type="scientific">Chitinophaga jiangningensis</name>
    <dbReference type="NCBI Taxonomy" id="1419482"/>
    <lineage>
        <taxon>Bacteria</taxon>
        <taxon>Pseudomonadati</taxon>
        <taxon>Bacteroidota</taxon>
        <taxon>Chitinophagia</taxon>
        <taxon>Chitinophagales</taxon>
        <taxon>Chitinophagaceae</taxon>
        <taxon>Chitinophaga</taxon>
    </lineage>
</organism>
<name>A0A1M7M2C3_9BACT</name>
<keyword evidence="4" id="KW-1003">Cell membrane</keyword>
<evidence type="ECO:0000256" key="4">
    <source>
        <dbReference type="ARBA" id="ARBA00022475"/>
    </source>
</evidence>
<evidence type="ECO:0000256" key="3">
    <source>
        <dbReference type="ARBA" id="ARBA00022448"/>
    </source>
</evidence>
<keyword evidence="7" id="KW-0915">Sodium</keyword>
<comment type="similarity">
    <text evidence="2">Belongs to the sodium:solute symporter (SSF) (TC 2.A.21) family.</text>
</comment>
<feature type="transmembrane region" description="Helical" evidence="11">
    <location>
        <begin position="752"/>
        <end position="774"/>
    </location>
</feature>
<dbReference type="GO" id="GO:0005886">
    <property type="term" value="C:plasma membrane"/>
    <property type="evidence" value="ECO:0007669"/>
    <property type="project" value="UniProtKB-SubCell"/>
</dbReference>
<dbReference type="InterPro" id="IPR056734">
    <property type="entry name" value="NANM"/>
</dbReference>
<accession>A0A1M7M2C3</accession>